<evidence type="ECO:0000256" key="1">
    <source>
        <dbReference type="ARBA" id="ARBA00001947"/>
    </source>
</evidence>
<dbReference type="Pfam" id="PF07687">
    <property type="entry name" value="M20_dimer"/>
    <property type="match status" value="1"/>
</dbReference>
<evidence type="ECO:0000256" key="3">
    <source>
        <dbReference type="ARBA" id="ARBA00022670"/>
    </source>
</evidence>
<evidence type="ECO:0000256" key="9">
    <source>
        <dbReference type="ARBA" id="ARBA00023285"/>
    </source>
</evidence>
<feature type="domain" description="Peptidase M20 dimerisation" evidence="10">
    <location>
        <begin position="254"/>
        <end position="366"/>
    </location>
</feature>
<keyword evidence="7" id="KW-0224">Dipeptidase</keyword>
<dbReference type="KEGG" id="tnr:Thena_1024"/>
<dbReference type="PANTHER" id="PTHR43808">
    <property type="entry name" value="ACETYLORNITHINE DEACETYLASE"/>
    <property type="match status" value="1"/>
</dbReference>
<dbReference type="EMBL" id="CP002690">
    <property type="protein sequence ID" value="AEE14653.1"/>
    <property type="molecule type" value="Genomic_DNA"/>
</dbReference>
<dbReference type="InterPro" id="IPR001261">
    <property type="entry name" value="ArgE/DapE_CS"/>
</dbReference>
<keyword evidence="9" id="KW-0170">Cobalt</keyword>
<evidence type="ECO:0000256" key="5">
    <source>
        <dbReference type="ARBA" id="ARBA00022801"/>
    </source>
</evidence>
<dbReference type="GO" id="GO:0008777">
    <property type="term" value="F:acetylornithine deacetylase activity"/>
    <property type="evidence" value="ECO:0007669"/>
    <property type="project" value="TreeGrafter"/>
</dbReference>
<comment type="similarity">
    <text evidence="2">Belongs to the peptidase M20A family.</text>
</comment>
<evidence type="ECO:0000256" key="8">
    <source>
        <dbReference type="ARBA" id="ARBA00023049"/>
    </source>
</evidence>
<dbReference type="NCBIfam" id="TIGR01887">
    <property type="entry name" value="dipeptidaselike"/>
    <property type="match status" value="1"/>
</dbReference>
<dbReference type="GO" id="GO:0008237">
    <property type="term" value="F:metallopeptidase activity"/>
    <property type="evidence" value="ECO:0007669"/>
    <property type="project" value="UniProtKB-KW"/>
</dbReference>
<dbReference type="AlphaFoldDB" id="M1E7H8"/>
<dbReference type="PROSITE" id="PS00759">
    <property type="entry name" value="ARGE_DAPE_CPG2_2"/>
    <property type="match status" value="1"/>
</dbReference>
<evidence type="ECO:0000259" key="10">
    <source>
        <dbReference type="Pfam" id="PF07687"/>
    </source>
</evidence>
<keyword evidence="3" id="KW-0645">Protease</keyword>
<comment type="cofactor">
    <cofactor evidence="1">
        <name>Zn(2+)</name>
        <dbReference type="ChEBI" id="CHEBI:29105"/>
    </cofactor>
</comment>
<proteinExistence type="inferred from homology"/>
<keyword evidence="5" id="KW-0378">Hydrolase</keyword>
<dbReference type="Proteomes" id="UP000011765">
    <property type="component" value="Chromosome"/>
</dbReference>
<dbReference type="InterPro" id="IPR011650">
    <property type="entry name" value="Peptidase_M20_dimer"/>
</dbReference>
<name>M1E7H8_9BACT</name>
<dbReference type="PANTHER" id="PTHR43808:SF31">
    <property type="entry name" value="N-ACETYL-L-CITRULLINE DEACETYLASE"/>
    <property type="match status" value="1"/>
</dbReference>
<dbReference type="InterPro" id="IPR036264">
    <property type="entry name" value="Bact_exopeptidase_dim_dom"/>
</dbReference>
<dbReference type="InterPro" id="IPR010964">
    <property type="entry name" value="M20A_pepV-rel"/>
</dbReference>
<evidence type="ECO:0000313" key="12">
    <source>
        <dbReference type="Proteomes" id="UP000011765"/>
    </source>
</evidence>
<organism evidence="11 12">
    <name type="scientific">Thermodesulfobium narugense DSM 14796</name>
    <dbReference type="NCBI Taxonomy" id="747365"/>
    <lineage>
        <taxon>Bacteria</taxon>
        <taxon>Pseudomonadati</taxon>
        <taxon>Thermodesulfobiota</taxon>
        <taxon>Thermodesulfobiia</taxon>
        <taxon>Thermodesulfobiales</taxon>
        <taxon>Thermodesulfobiaceae</taxon>
        <taxon>Thermodesulfobium</taxon>
    </lineage>
</organism>
<dbReference type="InterPro" id="IPR002933">
    <property type="entry name" value="Peptidase_M20"/>
</dbReference>
<keyword evidence="8" id="KW-0482">Metalloprotease</keyword>
<evidence type="ECO:0000256" key="2">
    <source>
        <dbReference type="ARBA" id="ARBA00006247"/>
    </source>
</evidence>
<dbReference type="HOGENOM" id="CLU_031786_2_0_9"/>
<dbReference type="Pfam" id="PF01546">
    <property type="entry name" value="Peptidase_M20"/>
    <property type="match status" value="1"/>
</dbReference>
<dbReference type="OrthoDB" id="9761532at2"/>
<evidence type="ECO:0000256" key="7">
    <source>
        <dbReference type="ARBA" id="ARBA00022997"/>
    </source>
</evidence>
<dbReference type="SUPFAM" id="SSF55031">
    <property type="entry name" value="Bacterial exopeptidase dimerisation domain"/>
    <property type="match status" value="1"/>
</dbReference>
<keyword evidence="6" id="KW-0862">Zinc</keyword>
<dbReference type="SUPFAM" id="SSF53187">
    <property type="entry name" value="Zn-dependent exopeptidases"/>
    <property type="match status" value="1"/>
</dbReference>
<dbReference type="RefSeq" id="WP_013756376.1">
    <property type="nucleotide sequence ID" value="NC_015499.1"/>
</dbReference>
<dbReference type="GO" id="GO:0008270">
    <property type="term" value="F:zinc ion binding"/>
    <property type="evidence" value="ECO:0007669"/>
    <property type="project" value="InterPro"/>
</dbReference>
<sequence length="460" mass="51181">MDYLSFVENKKAEFLEDLKKILSYPSVNQEKSEGAPFGVEVRKCLDETLNIAKRMGFKTFVVNDAVGVVEYGDSEDYVGSLAHLDVVPAGEGWDSDPFVARIDGDKIYARGAIDDKGPAMASLYSLYAIKELGAKIGKKIRLLFGTNEEEGSNDMPLYLAKEKPPIYAFSPDAEFPVIHSEKGMVFVRVSWNFNQSTDGVIIEEITGGTKANVVPNKATVILKNADEKIVSEVIKKFESEKPFKWNVKYGKEISVECIGKSSHAAHPELGLNAIMGLIEFLSKLSLNSKIKSTIDWLAAYIDGETDGKKFGIFCEDKYGKLTFNVGIVNLKDNVFSLDINYRTPVTLDYDAINEKFVEIVEKAGAKVEFLLKDRPLFYPEDHFLVRTLLEVYRKYVKSNTPPLSIGGGTYSKHIPNTVSFGPLFEGEEDLCHQANEFAKISDLIKCSAIYAEALLKLSNC</sequence>
<dbReference type="InterPro" id="IPR050072">
    <property type="entry name" value="Peptidase_M20A"/>
</dbReference>
<keyword evidence="12" id="KW-1185">Reference proteome</keyword>
<evidence type="ECO:0000256" key="4">
    <source>
        <dbReference type="ARBA" id="ARBA00022723"/>
    </source>
</evidence>
<dbReference type="STRING" id="747365.Thena_1024"/>
<dbReference type="eggNOG" id="COG0624">
    <property type="taxonomic scope" value="Bacteria"/>
</dbReference>
<evidence type="ECO:0000256" key="6">
    <source>
        <dbReference type="ARBA" id="ARBA00022833"/>
    </source>
</evidence>
<dbReference type="Gene3D" id="3.40.630.10">
    <property type="entry name" value="Zn peptidases"/>
    <property type="match status" value="1"/>
</dbReference>
<accession>M1E7H8</accession>
<dbReference type="NCBIfam" id="NF005591">
    <property type="entry name" value="PRK07318.1"/>
    <property type="match status" value="1"/>
</dbReference>
<dbReference type="Gene3D" id="3.30.70.360">
    <property type="match status" value="2"/>
</dbReference>
<gene>
    <name evidence="11" type="ORF">Thena_1024</name>
</gene>
<keyword evidence="4" id="KW-0479">Metal-binding</keyword>
<protein>
    <submittedName>
        <fullName evidence="11">Dipeptidase</fullName>
    </submittedName>
</protein>
<evidence type="ECO:0000313" key="11">
    <source>
        <dbReference type="EMBL" id="AEE14653.1"/>
    </source>
</evidence>
<dbReference type="GO" id="GO:0006508">
    <property type="term" value="P:proteolysis"/>
    <property type="evidence" value="ECO:0007669"/>
    <property type="project" value="UniProtKB-KW"/>
</dbReference>
<dbReference type="GO" id="GO:0006526">
    <property type="term" value="P:L-arginine biosynthetic process"/>
    <property type="evidence" value="ECO:0007669"/>
    <property type="project" value="TreeGrafter"/>
</dbReference>
<dbReference type="GO" id="GO:0016805">
    <property type="term" value="F:dipeptidase activity"/>
    <property type="evidence" value="ECO:0007669"/>
    <property type="project" value="UniProtKB-KW"/>
</dbReference>
<reference evidence="11 12" key="1">
    <citation type="submission" date="2011-04" db="EMBL/GenBank/DDBJ databases">
        <title>The complete genome of Thermodesulfobium narugense DSM 14796.</title>
        <authorList>
            <consortium name="US DOE Joint Genome Institute (JGI-PGF)"/>
            <person name="Lucas S."/>
            <person name="Han J."/>
            <person name="Lapidus A."/>
            <person name="Bruce D."/>
            <person name="Goodwin L."/>
            <person name="Pitluck S."/>
            <person name="Peters L."/>
            <person name="Kyrpides N."/>
            <person name="Mavromatis K."/>
            <person name="Pagani I."/>
            <person name="Ivanova N."/>
            <person name="Ovchinnikova G."/>
            <person name="Zhang X."/>
            <person name="Saunders L."/>
            <person name="Detter J.C."/>
            <person name="Tapia R."/>
            <person name="Han C."/>
            <person name="Land M."/>
            <person name="Hauser L."/>
            <person name="Markowitz V."/>
            <person name="Cheng J.-F."/>
            <person name="Hugenholtz P."/>
            <person name="Woyke T."/>
            <person name="Wu D."/>
            <person name="Spring S."/>
            <person name="Schroeder M."/>
            <person name="Brambilla E."/>
            <person name="Klenk H.-P."/>
            <person name="Eisen J.A."/>
        </authorList>
    </citation>
    <scope>NUCLEOTIDE SEQUENCE [LARGE SCALE GENOMIC DNA]</scope>
    <source>
        <strain evidence="11 12">DSM 14796</strain>
    </source>
</reference>